<dbReference type="Proteomes" id="UP000515153">
    <property type="component" value="Chromosome I"/>
</dbReference>
<evidence type="ECO:0000313" key="2">
    <source>
        <dbReference type="Proteomes" id="UP000515153"/>
    </source>
</evidence>
<dbReference type="KEGG" id="pgri:PgNI_06614"/>
<dbReference type="OrthoDB" id="10646348at2759"/>
<sequence length="212" mass="23433">MPAVSHEDDVSMGIWQSLSSRSDNEFGKADFQPLRISRSWSSWQMAARDAVWSVMPNGRSRSSLDLSHISRSVNKFLECLALDDDCAVASDPDAVDVNGHTVVNGWATSIAAEDLARELLVEPTQAHDHCGKRKELHADSPQLQEDMADEGVTMADVRKAEIKDFMDNLAKAKAERERDFANFRKEEEEVGGNYARPASPGDSPKSIRDGSQ</sequence>
<reference evidence="3" key="2">
    <citation type="submission" date="2019-10" db="EMBL/GenBank/DDBJ databases">
        <authorList>
            <consortium name="NCBI Genome Project"/>
        </authorList>
    </citation>
    <scope>NUCLEOTIDE SEQUENCE</scope>
    <source>
        <strain evidence="3">NI907</strain>
    </source>
</reference>
<dbReference type="AlphaFoldDB" id="A0A6P8B470"/>
<feature type="region of interest" description="Disordered" evidence="1">
    <location>
        <begin position="176"/>
        <end position="212"/>
    </location>
</feature>
<proteinExistence type="predicted"/>
<feature type="compositionally biased region" description="Basic and acidic residues" evidence="1">
    <location>
        <begin position="176"/>
        <end position="187"/>
    </location>
</feature>
<reference evidence="3" key="3">
    <citation type="submission" date="2025-08" db="UniProtKB">
        <authorList>
            <consortium name="RefSeq"/>
        </authorList>
    </citation>
    <scope>IDENTIFICATION</scope>
    <source>
        <strain evidence="3">NI907</strain>
    </source>
</reference>
<evidence type="ECO:0000313" key="3">
    <source>
        <dbReference type="RefSeq" id="XP_030981940.1"/>
    </source>
</evidence>
<dbReference type="GeneID" id="41961544"/>
<organism evidence="2 3">
    <name type="scientific">Pyricularia grisea</name>
    <name type="common">Crabgrass-specific blast fungus</name>
    <name type="synonym">Magnaporthe grisea</name>
    <dbReference type="NCBI Taxonomy" id="148305"/>
    <lineage>
        <taxon>Eukaryota</taxon>
        <taxon>Fungi</taxon>
        <taxon>Dikarya</taxon>
        <taxon>Ascomycota</taxon>
        <taxon>Pezizomycotina</taxon>
        <taxon>Sordariomycetes</taxon>
        <taxon>Sordariomycetidae</taxon>
        <taxon>Magnaporthales</taxon>
        <taxon>Pyriculariaceae</taxon>
        <taxon>Pyricularia</taxon>
    </lineage>
</organism>
<evidence type="ECO:0000256" key="1">
    <source>
        <dbReference type="SAM" id="MobiDB-lite"/>
    </source>
</evidence>
<gene>
    <name evidence="3" type="ORF">PgNI_06614</name>
</gene>
<dbReference type="RefSeq" id="XP_030981940.1">
    <property type="nucleotide sequence ID" value="XM_031126635.1"/>
</dbReference>
<protein>
    <submittedName>
        <fullName evidence="3">Uncharacterized protein</fullName>
    </submittedName>
</protein>
<reference evidence="2 3" key="1">
    <citation type="journal article" date="2019" name="Mol. Biol. Evol.">
        <title>Blast fungal genomes show frequent chromosomal changes, gene gains and losses, and effector gene turnover.</title>
        <authorList>
            <person name="Gomez Luciano L.B."/>
            <person name="Jason Tsai I."/>
            <person name="Chuma I."/>
            <person name="Tosa Y."/>
            <person name="Chen Y.H."/>
            <person name="Li J.Y."/>
            <person name="Li M.Y."/>
            <person name="Jade Lu M.Y."/>
            <person name="Nakayashiki H."/>
            <person name="Li W.H."/>
        </authorList>
    </citation>
    <scope>NUCLEOTIDE SEQUENCE [LARGE SCALE GENOMIC DNA]</scope>
    <source>
        <strain evidence="2 3">NI907</strain>
    </source>
</reference>
<name>A0A6P8B470_PYRGI</name>
<accession>A0A6P8B470</accession>
<keyword evidence="2" id="KW-1185">Reference proteome</keyword>